<dbReference type="PROSITE" id="PS51117">
    <property type="entry name" value="LAMININ_NTER"/>
    <property type="match status" value="1"/>
</dbReference>
<dbReference type="Pfam" id="PF00053">
    <property type="entry name" value="EGF_laminin"/>
    <property type="match status" value="1"/>
</dbReference>
<evidence type="ECO:0000259" key="13">
    <source>
        <dbReference type="PROSITE" id="PS51117"/>
    </source>
</evidence>
<dbReference type="InterPro" id="IPR050440">
    <property type="entry name" value="Laminin/Netrin_ECM"/>
</dbReference>
<keyword evidence="4" id="KW-0732">Signal</keyword>
<sequence>MTQTSVAHHCVCSQQSSNKLYKLFSNFQIRMTAYFPGSVRLQKRFIICFILLLHSTLTLQKRNRAYDPCYDSDGNPQQCIPEFENIAIRKKVVVSETCGVPKNERYCRPVVNDGRIRRECDVCERTGDRSHPASYLTDINDNGNVTYWQSRIFHSQQNGAKKRNVTLTISFGKQYELSYVYLEFFSPRPKSMIIYKSMDKGHTWVPYQYYARDCRETFSLASKNSTNRTNEVICWEGSSIPRPLNGGKVAFNPTGGRPSEGNIESSFILQDWITASDIKIVLTDLYDIRSEFGAAQRRGTRNDRSVIAGTATSNRRRVPKQISRSGGMHGSTSRVPRRRGRRPKSSISRSLTSLPNSFYAINDISIGGRCKCNGHASRCHLKNGKMQCDCKHNTDGVNCESCKAFHYDRPWKRATSENANACVACDCNLHAKKCRFNPDLFMKSGGKSGGVCQKCRHHTTGRSCNYCKPGYYRNPKVKSVAHRKMCKPCRCHLVGSAGKICHRRTGQCPCKENVTGKKCNRCVKGFVQTQSRVVPCISYPPSRPTPTQACKVCRPQSANLSLSKLCKVDYVVEMKVISHTLIGKWVRVTIEIVRTFKRGDVRLHGPIDIRMRQRHFSCTCPRLRKNRKYLLLGKYDRSTRTPSLTIDKNSVLLRWKRKYRSQITKLLRRSRAHC</sequence>
<feature type="disulfide bond" evidence="9">
    <location>
        <begin position="491"/>
        <end position="508"/>
    </location>
</feature>
<evidence type="ECO:0000313" key="14">
    <source>
        <dbReference type="EMBL" id="CAK8672520.1"/>
    </source>
</evidence>
<proteinExistence type="predicted"/>
<evidence type="ECO:0000256" key="10">
    <source>
        <dbReference type="SAM" id="MobiDB-lite"/>
    </source>
</evidence>
<feature type="domain" description="Laminin EGF-like" evidence="11">
    <location>
        <begin position="370"/>
        <end position="424"/>
    </location>
</feature>
<comment type="caution">
    <text evidence="9">Lacks conserved residue(s) required for the propagation of feature annotation.</text>
</comment>
<evidence type="ECO:0000256" key="9">
    <source>
        <dbReference type="PROSITE-ProRule" id="PRU00460"/>
    </source>
</evidence>
<dbReference type="Gene3D" id="2.40.50.120">
    <property type="match status" value="1"/>
</dbReference>
<keyword evidence="8 9" id="KW-0424">Laminin EGF-like domain</keyword>
<feature type="disulfide bond" evidence="9">
    <location>
        <begin position="510"/>
        <end position="519"/>
    </location>
</feature>
<accession>A0ABP0EYF5</accession>
<evidence type="ECO:0000256" key="7">
    <source>
        <dbReference type="ARBA" id="ARBA00023180"/>
    </source>
</evidence>
<comment type="caution">
    <text evidence="14">The sequence shown here is derived from an EMBL/GenBank/DDBJ whole genome shotgun (WGS) entry which is preliminary data.</text>
</comment>
<dbReference type="SUPFAM" id="SSF57196">
    <property type="entry name" value="EGF/Laminin"/>
    <property type="match status" value="3"/>
</dbReference>
<keyword evidence="5" id="KW-0677">Repeat</keyword>
<keyword evidence="15" id="KW-1185">Reference proteome</keyword>
<dbReference type="InterPro" id="IPR008993">
    <property type="entry name" value="TIMP-like_OB-fold"/>
</dbReference>
<evidence type="ECO:0000256" key="6">
    <source>
        <dbReference type="ARBA" id="ARBA00023157"/>
    </source>
</evidence>
<dbReference type="Proteomes" id="UP001642483">
    <property type="component" value="Unassembled WGS sequence"/>
</dbReference>
<evidence type="ECO:0000256" key="4">
    <source>
        <dbReference type="ARBA" id="ARBA00022729"/>
    </source>
</evidence>
<keyword evidence="6 9" id="KW-1015">Disulfide bond</keyword>
<dbReference type="SUPFAM" id="SSF50242">
    <property type="entry name" value="TIMP-like"/>
    <property type="match status" value="1"/>
</dbReference>
<dbReference type="InterPro" id="IPR018933">
    <property type="entry name" value="Netrin_module_non-TIMP"/>
</dbReference>
<feature type="domain" description="Laminin EGF-like" evidence="11">
    <location>
        <begin position="489"/>
        <end position="538"/>
    </location>
</feature>
<comment type="subcellular location">
    <subcellularLocation>
        <location evidence="1">Secreted</location>
    </subcellularLocation>
</comment>
<organism evidence="14 15">
    <name type="scientific">Clavelina lepadiformis</name>
    <name type="common">Light-bulb sea squirt</name>
    <name type="synonym">Ascidia lepadiformis</name>
    <dbReference type="NCBI Taxonomy" id="159417"/>
    <lineage>
        <taxon>Eukaryota</taxon>
        <taxon>Metazoa</taxon>
        <taxon>Chordata</taxon>
        <taxon>Tunicata</taxon>
        <taxon>Ascidiacea</taxon>
        <taxon>Aplousobranchia</taxon>
        <taxon>Clavelinidae</taxon>
        <taxon>Clavelina</taxon>
    </lineage>
</organism>
<evidence type="ECO:0000256" key="2">
    <source>
        <dbReference type="ARBA" id="ARBA00015919"/>
    </source>
</evidence>
<feature type="region of interest" description="Disordered" evidence="10">
    <location>
        <begin position="297"/>
        <end position="350"/>
    </location>
</feature>
<dbReference type="PROSITE" id="PS01248">
    <property type="entry name" value="EGF_LAM_1"/>
    <property type="match status" value="1"/>
</dbReference>
<evidence type="ECO:0000256" key="5">
    <source>
        <dbReference type="ARBA" id="ARBA00022737"/>
    </source>
</evidence>
<dbReference type="SMART" id="SM00136">
    <property type="entry name" value="LamNT"/>
    <property type="match status" value="1"/>
</dbReference>
<evidence type="ECO:0000259" key="12">
    <source>
        <dbReference type="PROSITE" id="PS50189"/>
    </source>
</evidence>
<evidence type="ECO:0000259" key="11">
    <source>
        <dbReference type="PROSITE" id="PS50027"/>
    </source>
</evidence>
<name>A0ABP0EYF5_CLALP</name>
<dbReference type="InterPro" id="IPR056863">
    <property type="entry name" value="LMN_ATRN_NET-like_EGF"/>
</dbReference>
<evidence type="ECO:0000256" key="8">
    <source>
        <dbReference type="ARBA" id="ARBA00023292"/>
    </source>
</evidence>
<evidence type="ECO:0000313" key="15">
    <source>
        <dbReference type="Proteomes" id="UP001642483"/>
    </source>
</evidence>
<dbReference type="SMART" id="SM00180">
    <property type="entry name" value="EGF_Lam"/>
    <property type="match status" value="3"/>
</dbReference>
<feature type="disulfide bond" evidence="9">
    <location>
        <begin position="390"/>
        <end position="399"/>
    </location>
</feature>
<keyword evidence="3" id="KW-0964">Secreted</keyword>
<dbReference type="Gene3D" id="2.60.120.260">
    <property type="entry name" value="Galactose-binding domain-like"/>
    <property type="match status" value="1"/>
</dbReference>
<dbReference type="InterPro" id="IPR001134">
    <property type="entry name" value="Netrin_domain"/>
</dbReference>
<dbReference type="Gene3D" id="2.10.25.10">
    <property type="entry name" value="Laminin"/>
    <property type="match status" value="2"/>
</dbReference>
<dbReference type="InterPro" id="IPR008211">
    <property type="entry name" value="Laminin_N"/>
</dbReference>
<dbReference type="SMART" id="SM00643">
    <property type="entry name" value="C345C"/>
    <property type="match status" value="1"/>
</dbReference>
<feature type="disulfide bond" evidence="9">
    <location>
        <begin position="522"/>
        <end position="536"/>
    </location>
</feature>
<evidence type="ECO:0000256" key="1">
    <source>
        <dbReference type="ARBA" id="ARBA00004613"/>
    </source>
</evidence>
<protein>
    <recommendedName>
        <fullName evidence="2">Netrin-1</fullName>
    </recommendedName>
</protein>
<dbReference type="PANTHER" id="PTHR10574:SF365">
    <property type="entry name" value="NETRIN-A-RELATED"/>
    <property type="match status" value="1"/>
</dbReference>
<feature type="domain" description="NTR" evidence="12">
    <location>
        <begin position="550"/>
        <end position="674"/>
    </location>
</feature>
<feature type="disulfide bond" evidence="9">
    <location>
        <begin position="489"/>
        <end position="501"/>
    </location>
</feature>
<keyword evidence="7" id="KW-0325">Glycoprotein</keyword>
<dbReference type="InterPro" id="IPR002049">
    <property type="entry name" value="LE_dom"/>
</dbReference>
<dbReference type="Pfam" id="PF24973">
    <property type="entry name" value="EGF_LMN_ATRN"/>
    <property type="match status" value="2"/>
</dbReference>
<dbReference type="EMBL" id="CAWYQH010000001">
    <property type="protein sequence ID" value="CAK8672520.1"/>
    <property type="molecule type" value="Genomic_DNA"/>
</dbReference>
<dbReference type="InterPro" id="IPR008979">
    <property type="entry name" value="Galactose-bd-like_sf"/>
</dbReference>
<evidence type="ECO:0000256" key="3">
    <source>
        <dbReference type="ARBA" id="ARBA00022525"/>
    </source>
</evidence>
<feature type="compositionally biased region" description="Basic residues" evidence="10">
    <location>
        <begin position="335"/>
        <end position="344"/>
    </location>
</feature>
<reference evidence="14 15" key="1">
    <citation type="submission" date="2024-02" db="EMBL/GenBank/DDBJ databases">
        <authorList>
            <person name="Daric V."/>
            <person name="Darras S."/>
        </authorList>
    </citation>
    <scope>NUCLEOTIDE SEQUENCE [LARGE SCALE GENOMIC DNA]</scope>
</reference>
<dbReference type="Pfam" id="PF00055">
    <property type="entry name" value="Laminin_N"/>
    <property type="match status" value="1"/>
</dbReference>
<gene>
    <name evidence="14" type="ORF">CVLEPA_LOCUS1462</name>
</gene>
<dbReference type="CDD" id="cd00055">
    <property type="entry name" value="EGF_Lam"/>
    <property type="match status" value="3"/>
</dbReference>
<dbReference type="SUPFAM" id="SSF49785">
    <property type="entry name" value="Galactose-binding domain-like"/>
    <property type="match status" value="1"/>
</dbReference>
<dbReference type="PANTHER" id="PTHR10574">
    <property type="entry name" value="NETRIN/LAMININ-RELATED"/>
    <property type="match status" value="1"/>
</dbReference>
<dbReference type="PROSITE" id="PS50027">
    <property type="entry name" value="EGF_LAM_2"/>
    <property type="match status" value="2"/>
</dbReference>
<dbReference type="PROSITE" id="PS50189">
    <property type="entry name" value="NTR"/>
    <property type="match status" value="1"/>
</dbReference>
<dbReference type="Pfam" id="PF01759">
    <property type="entry name" value="NTR"/>
    <property type="match status" value="1"/>
</dbReference>
<feature type="domain" description="Laminin N-terminal" evidence="13">
    <location>
        <begin position="75"/>
        <end position="369"/>
    </location>
</feature>